<evidence type="ECO:0000256" key="1">
    <source>
        <dbReference type="SAM" id="MobiDB-lite"/>
    </source>
</evidence>
<dbReference type="Gene3D" id="3.40.50.1820">
    <property type="entry name" value="alpha/beta hydrolase"/>
    <property type="match status" value="1"/>
</dbReference>
<evidence type="ECO:0000313" key="3">
    <source>
        <dbReference type="EMBL" id="CAF1092405.1"/>
    </source>
</evidence>
<dbReference type="Pfam" id="PF01738">
    <property type="entry name" value="DLH"/>
    <property type="match status" value="1"/>
</dbReference>
<protein>
    <recommendedName>
        <fullName evidence="2">Dienelactone hydrolase domain-containing protein</fullName>
    </recommendedName>
</protein>
<feature type="compositionally biased region" description="Polar residues" evidence="1">
    <location>
        <begin position="1"/>
        <end position="18"/>
    </location>
</feature>
<accession>A0A814NEF8</accession>
<dbReference type="InterPro" id="IPR029058">
    <property type="entry name" value="AB_hydrolase_fold"/>
</dbReference>
<organism evidence="3 4">
    <name type="scientific">Adineta steineri</name>
    <dbReference type="NCBI Taxonomy" id="433720"/>
    <lineage>
        <taxon>Eukaryota</taxon>
        <taxon>Metazoa</taxon>
        <taxon>Spiralia</taxon>
        <taxon>Gnathifera</taxon>
        <taxon>Rotifera</taxon>
        <taxon>Eurotatoria</taxon>
        <taxon>Bdelloidea</taxon>
        <taxon>Adinetida</taxon>
        <taxon>Adinetidae</taxon>
        <taxon>Adineta</taxon>
    </lineage>
</organism>
<sequence>MDSSHCTDPGAQQTYQSQGHEESIAEINTYKIGQGKSAIVLFTDIFGYSFINARKLADRFAKETGTTVLIPDLFHGDPVNPNIPNYRELMPDWLKKHPISGACEIADKFLSTIKGHYQSIQIIGFCYGAKPVVYLITHAELSSTIKAAIVGHPSRLEKQEAEQIKRPILFLCAETDQSFSPDVQEHFEKTLTENGFGTFFKYPGTVHGFIVRPDGTPQVNEQSEKAVQDAIEYFKKNI</sequence>
<evidence type="ECO:0000259" key="2">
    <source>
        <dbReference type="Pfam" id="PF01738"/>
    </source>
</evidence>
<dbReference type="PANTHER" id="PTHR17630">
    <property type="entry name" value="DIENELACTONE HYDROLASE"/>
    <property type="match status" value="1"/>
</dbReference>
<gene>
    <name evidence="3" type="ORF">JYZ213_LOCUS20916</name>
</gene>
<dbReference type="PANTHER" id="PTHR17630:SF44">
    <property type="entry name" value="PROTEIN AIM2"/>
    <property type="match status" value="1"/>
</dbReference>
<proteinExistence type="predicted"/>
<feature type="region of interest" description="Disordered" evidence="1">
    <location>
        <begin position="1"/>
        <end position="20"/>
    </location>
</feature>
<dbReference type="SUPFAM" id="SSF53474">
    <property type="entry name" value="alpha/beta-Hydrolases"/>
    <property type="match status" value="1"/>
</dbReference>
<dbReference type="EMBL" id="CAJNOG010000224">
    <property type="protein sequence ID" value="CAF1092405.1"/>
    <property type="molecule type" value="Genomic_DNA"/>
</dbReference>
<name>A0A814NEF8_9BILA</name>
<dbReference type="Proteomes" id="UP000663845">
    <property type="component" value="Unassembled WGS sequence"/>
</dbReference>
<dbReference type="InterPro" id="IPR002925">
    <property type="entry name" value="Dienelactn_hydro"/>
</dbReference>
<evidence type="ECO:0000313" key="4">
    <source>
        <dbReference type="Proteomes" id="UP000663845"/>
    </source>
</evidence>
<reference evidence="3" key="1">
    <citation type="submission" date="2021-02" db="EMBL/GenBank/DDBJ databases">
        <authorList>
            <person name="Nowell W R."/>
        </authorList>
    </citation>
    <scope>NUCLEOTIDE SEQUENCE</scope>
</reference>
<dbReference type="AlphaFoldDB" id="A0A814NEF8"/>
<comment type="caution">
    <text evidence="3">The sequence shown here is derived from an EMBL/GenBank/DDBJ whole genome shotgun (WGS) entry which is preliminary data.</text>
</comment>
<dbReference type="GO" id="GO:0016787">
    <property type="term" value="F:hydrolase activity"/>
    <property type="evidence" value="ECO:0007669"/>
    <property type="project" value="InterPro"/>
</dbReference>
<feature type="domain" description="Dienelactone hydrolase" evidence="2">
    <location>
        <begin position="36"/>
        <end position="236"/>
    </location>
</feature>